<evidence type="ECO:0000313" key="3">
    <source>
        <dbReference type="Proteomes" id="UP001500839"/>
    </source>
</evidence>
<accession>A0ABP9CY95</accession>
<organism evidence="2 3">
    <name type="scientific">Tomitella cavernea</name>
    <dbReference type="NCBI Taxonomy" id="1387982"/>
    <lineage>
        <taxon>Bacteria</taxon>
        <taxon>Bacillati</taxon>
        <taxon>Actinomycetota</taxon>
        <taxon>Actinomycetes</taxon>
        <taxon>Mycobacteriales</taxon>
        <taxon>Tomitella</taxon>
    </lineage>
</organism>
<evidence type="ECO:0000259" key="1">
    <source>
        <dbReference type="Pfam" id="PF13701"/>
    </source>
</evidence>
<dbReference type="InterPro" id="IPR025668">
    <property type="entry name" value="Tnp_DDE_dom"/>
</dbReference>
<feature type="domain" description="Transposase DDE" evidence="1">
    <location>
        <begin position="8"/>
        <end position="122"/>
    </location>
</feature>
<evidence type="ECO:0000313" key="2">
    <source>
        <dbReference type="EMBL" id="GAA4817323.1"/>
    </source>
</evidence>
<name>A0ABP9CY95_9ACTN</name>
<reference evidence="3" key="1">
    <citation type="journal article" date="2019" name="Int. J. Syst. Evol. Microbiol.">
        <title>The Global Catalogue of Microorganisms (GCM) 10K type strain sequencing project: providing services to taxonomists for standard genome sequencing and annotation.</title>
        <authorList>
            <consortium name="The Broad Institute Genomics Platform"/>
            <consortium name="The Broad Institute Genome Sequencing Center for Infectious Disease"/>
            <person name="Wu L."/>
            <person name="Ma J."/>
        </authorList>
    </citation>
    <scope>NUCLEOTIDE SEQUENCE [LARGE SCALE GENOMIC DNA]</scope>
    <source>
        <strain evidence="3">JCM 18542</strain>
    </source>
</reference>
<protein>
    <recommendedName>
        <fullName evidence="1">Transposase DDE domain-containing protein</fullName>
    </recommendedName>
</protein>
<gene>
    <name evidence="2" type="ORF">GCM10023353_24940</name>
</gene>
<proteinExistence type="predicted"/>
<dbReference type="Proteomes" id="UP001500839">
    <property type="component" value="Unassembled WGS sequence"/>
</dbReference>
<dbReference type="EMBL" id="BAABKQ010000001">
    <property type="protein sequence ID" value="GAA4817323.1"/>
    <property type="molecule type" value="Genomic_DNA"/>
</dbReference>
<dbReference type="Pfam" id="PF13701">
    <property type="entry name" value="DDE_Tnp_1_4"/>
    <property type="match status" value="1"/>
</dbReference>
<sequence length="125" mass="14509">MTNSKRGQLADLELRHRRRARCEDRIRQAKQTGLENLPLHGFDANRIWTLIVQTAMCLIAWAQMLAFPDHPARRWEVKRLRYRLLSLAGRISRHARRIRLRIGGNRNWTSLLDAGLARLAALAPP</sequence>
<comment type="caution">
    <text evidence="2">The sequence shown here is derived from an EMBL/GenBank/DDBJ whole genome shotgun (WGS) entry which is preliminary data.</text>
</comment>
<keyword evidence="3" id="KW-1185">Reference proteome</keyword>